<proteinExistence type="predicted"/>
<dbReference type="EMBL" id="FZMP01000219">
    <property type="protein sequence ID" value="SNQ62361.1"/>
    <property type="molecule type" value="Genomic_DNA"/>
</dbReference>
<dbReference type="RefSeq" id="WP_096206940.1">
    <property type="nucleotide sequence ID" value="NZ_FZMP01000219.1"/>
</dbReference>
<evidence type="ECO:0000313" key="2">
    <source>
        <dbReference type="EMBL" id="SNQ62361.1"/>
    </source>
</evidence>
<feature type="domain" description="CRISPR-associated protein Cas6 C-terminal" evidence="1">
    <location>
        <begin position="144"/>
        <end position="275"/>
    </location>
</feature>
<organism evidence="2 3">
    <name type="scientific">Candidatus Methanoperedens nitratireducens</name>
    <dbReference type="NCBI Taxonomy" id="1392998"/>
    <lineage>
        <taxon>Archaea</taxon>
        <taxon>Methanobacteriati</taxon>
        <taxon>Methanobacteriota</taxon>
        <taxon>Stenosarchaea group</taxon>
        <taxon>Methanomicrobia</taxon>
        <taxon>Methanosarcinales</taxon>
        <taxon>ANME-2 cluster</taxon>
        <taxon>Candidatus Methanoperedentaceae</taxon>
        <taxon>Candidatus Methanoperedens</taxon>
    </lineage>
</organism>
<evidence type="ECO:0000313" key="3">
    <source>
        <dbReference type="Proteomes" id="UP000218615"/>
    </source>
</evidence>
<dbReference type="OrthoDB" id="116088at2157"/>
<evidence type="ECO:0000259" key="1">
    <source>
        <dbReference type="Pfam" id="PF10040"/>
    </source>
</evidence>
<dbReference type="Proteomes" id="UP000218615">
    <property type="component" value="Unassembled WGS sequence"/>
</dbReference>
<dbReference type="InterPro" id="IPR019267">
    <property type="entry name" value="CRISPR-assoc_Cas6_C"/>
</dbReference>
<dbReference type="CDD" id="cd21141">
    <property type="entry name" value="Cas6_III-like"/>
    <property type="match status" value="1"/>
</dbReference>
<protein>
    <submittedName>
        <fullName evidence="2">CRISPR-associated protein, Cas6 family</fullName>
    </submittedName>
</protein>
<reference evidence="3" key="1">
    <citation type="submission" date="2017-06" db="EMBL/GenBank/DDBJ databases">
        <authorList>
            <person name="Cremers G."/>
        </authorList>
    </citation>
    <scope>NUCLEOTIDE SEQUENCE [LARGE SCALE GENOMIC DNA]</scope>
</reference>
<name>A0A284VSV5_9EURY</name>
<accession>A0A284VSV5</accession>
<gene>
    <name evidence="2" type="ORF">MNV_700015</name>
</gene>
<dbReference type="Gene3D" id="3.30.70.1900">
    <property type="match status" value="1"/>
</dbReference>
<dbReference type="AlphaFoldDB" id="A0A284VSV5"/>
<dbReference type="Pfam" id="PF10040">
    <property type="entry name" value="CRISPR_Cas6"/>
    <property type="match status" value="1"/>
</dbReference>
<sequence length="284" mass="32431">MVQQIKVTTRPLSEFDIPTSEGYRLYSSLLSCMKEADDEASSLVHDSYRSSIHLSGLKGRFFRSDRPNFKRVAPGERYMFHIGVTDPAETKIFQAMVKPLIFDRRNLDLESGELMIEDFSSTTKTFEEILESASRCIRPKLIFDFLSPTCIQYRNSEVTEMFPHRLAVFRSLQSKWNSVCPEEMRLALSDDDIERYLVEKPDAKAYRTHSVMVNTVFDGNKGHPRPIFKQGFTGSCTYWFTKDAPVSVRNAALILAQFAEYSGLGSGVSRGCGWVEVRVEEAER</sequence>
<keyword evidence="3" id="KW-1185">Reference proteome</keyword>